<name>A0ABW6UTZ6_9ACTN</name>
<accession>A0ABW6UTZ6</accession>
<dbReference type="RefSeq" id="WP_351086260.1">
    <property type="nucleotide sequence ID" value="NZ_JBEOZG010000037.1"/>
</dbReference>
<dbReference type="Proteomes" id="UP001602058">
    <property type="component" value="Unassembled WGS sequence"/>
</dbReference>
<sequence>MTVQPTRYHAATVETAHGWPVCADCRRHDCPPWMRVQRRLDRQRWRQSGFPHDTAHHYNDRPPF</sequence>
<proteinExistence type="predicted"/>
<organism evidence="1 2">
    <name type="scientific">Streptomyces bluensis</name>
    <dbReference type="NCBI Taxonomy" id="33897"/>
    <lineage>
        <taxon>Bacteria</taxon>
        <taxon>Bacillati</taxon>
        <taxon>Actinomycetota</taxon>
        <taxon>Actinomycetes</taxon>
        <taxon>Kitasatosporales</taxon>
        <taxon>Streptomycetaceae</taxon>
        <taxon>Streptomyces</taxon>
    </lineage>
</organism>
<evidence type="ECO:0000313" key="1">
    <source>
        <dbReference type="EMBL" id="MFF4526943.1"/>
    </source>
</evidence>
<gene>
    <name evidence="1" type="ORF">ACFY1D_36860</name>
</gene>
<protein>
    <submittedName>
        <fullName evidence="1">Uncharacterized protein</fullName>
    </submittedName>
</protein>
<evidence type="ECO:0000313" key="2">
    <source>
        <dbReference type="Proteomes" id="UP001602058"/>
    </source>
</evidence>
<keyword evidence="2" id="KW-1185">Reference proteome</keyword>
<reference evidence="1 2" key="1">
    <citation type="submission" date="2024-10" db="EMBL/GenBank/DDBJ databases">
        <title>The Natural Products Discovery Center: Release of the First 8490 Sequenced Strains for Exploring Actinobacteria Biosynthetic Diversity.</title>
        <authorList>
            <person name="Kalkreuter E."/>
            <person name="Kautsar S.A."/>
            <person name="Yang D."/>
            <person name="Bader C.D."/>
            <person name="Teijaro C.N."/>
            <person name="Fluegel L."/>
            <person name="Davis C.M."/>
            <person name="Simpson J.R."/>
            <person name="Lauterbach L."/>
            <person name="Steele A.D."/>
            <person name="Gui C."/>
            <person name="Meng S."/>
            <person name="Li G."/>
            <person name="Viehrig K."/>
            <person name="Ye F."/>
            <person name="Su P."/>
            <person name="Kiefer A.F."/>
            <person name="Nichols A."/>
            <person name="Cepeda A.J."/>
            <person name="Yan W."/>
            <person name="Fan B."/>
            <person name="Jiang Y."/>
            <person name="Adhikari A."/>
            <person name="Zheng C.-J."/>
            <person name="Schuster L."/>
            <person name="Cowan T.M."/>
            <person name="Smanski M.J."/>
            <person name="Chevrette M.G."/>
            <person name="De Carvalho L.P.S."/>
            <person name="Shen B."/>
        </authorList>
    </citation>
    <scope>NUCLEOTIDE SEQUENCE [LARGE SCALE GENOMIC DNA]</scope>
    <source>
        <strain evidence="1 2">NPDC001390</strain>
    </source>
</reference>
<dbReference type="EMBL" id="JBIAWJ010000031">
    <property type="protein sequence ID" value="MFF4526943.1"/>
    <property type="molecule type" value="Genomic_DNA"/>
</dbReference>
<comment type="caution">
    <text evidence="1">The sequence shown here is derived from an EMBL/GenBank/DDBJ whole genome shotgun (WGS) entry which is preliminary data.</text>
</comment>